<dbReference type="AlphaFoldDB" id="A0A8J6EWP6"/>
<dbReference type="EMBL" id="WNTK01000011">
    <property type="protein sequence ID" value="KAG9476280.1"/>
    <property type="molecule type" value="Genomic_DNA"/>
</dbReference>
<feature type="compositionally biased region" description="Basic residues" evidence="1">
    <location>
        <begin position="174"/>
        <end position="184"/>
    </location>
</feature>
<dbReference type="OrthoDB" id="10250504at2759"/>
<evidence type="ECO:0000313" key="2">
    <source>
        <dbReference type="EMBL" id="KAG9476280.1"/>
    </source>
</evidence>
<accession>A0A8J6EWP6</accession>
<protein>
    <submittedName>
        <fullName evidence="2">Uncharacterized protein</fullName>
    </submittedName>
</protein>
<dbReference type="Proteomes" id="UP000770717">
    <property type="component" value="Unassembled WGS sequence"/>
</dbReference>
<evidence type="ECO:0000313" key="3">
    <source>
        <dbReference type="Proteomes" id="UP000770717"/>
    </source>
</evidence>
<keyword evidence="3" id="KW-1185">Reference proteome</keyword>
<evidence type="ECO:0000256" key="1">
    <source>
        <dbReference type="SAM" id="MobiDB-lite"/>
    </source>
</evidence>
<organism evidence="2 3">
    <name type="scientific">Eleutherodactylus coqui</name>
    <name type="common">Puerto Rican coqui</name>
    <dbReference type="NCBI Taxonomy" id="57060"/>
    <lineage>
        <taxon>Eukaryota</taxon>
        <taxon>Metazoa</taxon>
        <taxon>Chordata</taxon>
        <taxon>Craniata</taxon>
        <taxon>Vertebrata</taxon>
        <taxon>Euteleostomi</taxon>
        <taxon>Amphibia</taxon>
        <taxon>Batrachia</taxon>
        <taxon>Anura</taxon>
        <taxon>Neobatrachia</taxon>
        <taxon>Hyloidea</taxon>
        <taxon>Eleutherodactylidae</taxon>
        <taxon>Eleutherodactylinae</taxon>
        <taxon>Eleutherodactylus</taxon>
        <taxon>Eleutherodactylus</taxon>
    </lineage>
</organism>
<proteinExistence type="predicted"/>
<reference evidence="2" key="1">
    <citation type="thesis" date="2020" institute="ProQuest LLC" country="789 East Eisenhower Parkway, Ann Arbor, MI, USA">
        <title>Comparative Genomics and Chromosome Evolution.</title>
        <authorList>
            <person name="Mudd A.B."/>
        </authorList>
    </citation>
    <scope>NUCLEOTIDE SEQUENCE</scope>
    <source>
        <strain evidence="2">HN-11 Male</strain>
        <tissue evidence="2">Kidney and liver</tissue>
    </source>
</reference>
<name>A0A8J6EWP6_ELECQ</name>
<sequence length="314" mass="35276">MKVNIGDELEFEVFRLDSDTAGVFFIRGKLDWRLEAEALHRMKEISEEQNANLPDNEVQNGSEVAEEAVVGETSILPEASPKRIGKRLFEETLSQNECIENQEDTNLSLEEAPKKRRKKHRHLEVLPQDHSVEAMEISSIHQDSLRNTDNDVAVDSSVGGLDDMLVVPSSQERKAKKSKKKKRKDHLDHESSVNSIITEESSIMGDSMLEGLGTELGTTKKKHKKHKNTSMILDEDPIAGAASFLGTPAKNVIQQETSKKKRHKHHPDLESSVHNGMMEESSITGDSTLEGLWTEPGTTEKKRRKKHKNTSMIL</sequence>
<comment type="caution">
    <text evidence="2">The sequence shown here is derived from an EMBL/GenBank/DDBJ whole genome shotgun (WGS) entry which is preliminary data.</text>
</comment>
<feature type="region of interest" description="Disordered" evidence="1">
    <location>
        <begin position="253"/>
        <end position="314"/>
    </location>
</feature>
<feature type="region of interest" description="Disordered" evidence="1">
    <location>
        <begin position="163"/>
        <end position="195"/>
    </location>
</feature>
<feature type="compositionally biased region" description="Basic residues" evidence="1">
    <location>
        <begin position="301"/>
        <end position="314"/>
    </location>
</feature>
<gene>
    <name evidence="2" type="ORF">GDO78_003050</name>
</gene>